<dbReference type="EC" id="3.2.1.-" evidence="8"/>
<dbReference type="SUPFAM" id="SSF56784">
    <property type="entry name" value="HAD-like"/>
    <property type="match status" value="2"/>
</dbReference>
<dbReference type="CDD" id="cd01627">
    <property type="entry name" value="HAD_TPP"/>
    <property type="match status" value="1"/>
</dbReference>
<dbReference type="Gene3D" id="2.60.420.10">
    <property type="entry name" value="Maltose phosphorylase, domain 3"/>
    <property type="match status" value="1"/>
</dbReference>
<dbReference type="GO" id="GO:0004555">
    <property type="term" value="F:alpha,alpha-trehalase activity"/>
    <property type="evidence" value="ECO:0007669"/>
    <property type="project" value="UniProtKB-EC"/>
</dbReference>
<dbReference type="InterPro" id="IPR036412">
    <property type="entry name" value="HAD-like_sf"/>
</dbReference>
<evidence type="ECO:0000256" key="3">
    <source>
        <dbReference type="ARBA" id="ARBA00061251"/>
    </source>
</evidence>
<dbReference type="InterPro" id="IPR023198">
    <property type="entry name" value="PGP-like_dom2"/>
</dbReference>
<reference evidence="8 9" key="1">
    <citation type="submission" date="2015-03" db="EMBL/GenBank/DDBJ databases">
        <authorList>
            <consortium name="Pathogen Informatics"/>
            <person name="Murphy D."/>
        </authorList>
    </citation>
    <scope>NUCLEOTIDE SEQUENCE [LARGE SCALE GENOMIC DNA]</scope>
    <source>
        <strain evidence="8 9">0268S</strain>
    </source>
</reference>
<evidence type="ECO:0000259" key="5">
    <source>
        <dbReference type="Pfam" id="PF03632"/>
    </source>
</evidence>
<dbReference type="Gene3D" id="3.40.50.1000">
    <property type="entry name" value="HAD superfamily/HAD-like"/>
    <property type="match status" value="2"/>
</dbReference>
<dbReference type="InterPro" id="IPR011013">
    <property type="entry name" value="Gal_mutarotase_sf_dom"/>
</dbReference>
<dbReference type="NCBIfam" id="TIGR00685">
    <property type="entry name" value="T6PP"/>
    <property type="match status" value="1"/>
</dbReference>
<evidence type="ECO:0000256" key="4">
    <source>
        <dbReference type="ARBA" id="ARBA00061291"/>
    </source>
</evidence>
<gene>
    <name evidence="8" type="primary">otsB1</name>
    <name evidence="8" type="ORF">ERS094118_02856</name>
</gene>
<feature type="domain" description="Glycoside hydrolase family 65 C-terminal" evidence="6">
    <location>
        <begin position="1252"/>
        <end position="1307"/>
    </location>
</feature>
<dbReference type="FunFam" id="1.50.10.10:FF:000053">
    <property type="entry name" value="Putative glycosyl hydrolase"/>
    <property type="match status" value="1"/>
</dbReference>
<dbReference type="FunFam" id="3.40.50.1000:FF:000310">
    <property type="entry name" value="Trehalose-6-phosphate phosphatase OtsB"/>
    <property type="match status" value="1"/>
</dbReference>
<dbReference type="GO" id="GO:0016757">
    <property type="term" value="F:glycosyltransferase activity"/>
    <property type="evidence" value="ECO:0007669"/>
    <property type="project" value="UniProtKB-ARBA"/>
</dbReference>
<keyword evidence="2 8" id="KW-0326">Glycosidase</keyword>
<protein>
    <submittedName>
        <fullName evidence="8">Trehalose-6-phosphate phosphatase OtsB1</fullName>
        <ecNumber evidence="8">3.2.1.-</ecNumber>
        <ecNumber evidence="8">3.2.1.28</ecNumber>
    </submittedName>
</protein>
<dbReference type="EMBL" id="COPH01000022">
    <property type="protein sequence ID" value="CLW57895.1"/>
    <property type="molecule type" value="Genomic_DNA"/>
</dbReference>
<dbReference type="InterPro" id="IPR003337">
    <property type="entry name" value="Trehalose_PPase"/>
</dbReference>
<dbReference type="SUPFAM" id="SSF48208">
    <property type="entry name" value="Six-hairpin glycosidases"/>
    <property type="match status" value="1"/>
</dbReference>
<dbReference type="FunFam" id="3.30.70.1020:FF:000007">
    <property type="entry name" value="Trehalose 6-phosphate phosphatase"/>
    <property type="match status" value="1"/>
</dbReference>
<dbReference type="InterPro" id="IPR008928">
    <property type="entry name" value="6-hairpin_glycosidase_sf"/>
</dbReference>
<dbReference type="PANTHER" id="PTHR11051">
    <property type="entry name" value="GLYCOSYL HYDROLASE-RELATED"/>
    <property type="match status" value="1"/>
</dbReference>
<feature type="domain" description="Glycoside hydrolase family 65 N-terminal" evidence="7">
    <location>
        <begin position="540"/>
        <end position="793"/>
    </location>
</feature>
<dbReference type="Pfam" id="PF00702">
    <property type="entry name" value="Hydrolase"/>
    <property type="match status" value="1"/>
</dbReference>
<dbReference type="Pfam" id="PF02358">
    <property type="entry name" value="Trehalose_PPase"/>
    <property type="match status" value="1"/>
</dbReference>
<evidence type="ECO:0000259" key="6">
    <source>
        <dbReference type="Pfam" id="PF03633"/>
    </source>
</evidence>
<accession>A0AB33SX08</accession>
<dbReference type="InterPro" id="IPR005196">
    <property type="entry name" value="Glyco_hydro_65_N"/>
</dbReference>
<dbReference type="Gene3D" id="1.10.150.240">
    <property type="entry name" value="Putative phosphatase, domain 2"/>
    <property type="match status" value="1"/>
</dbReference>
<feature type="domain" description="Glycoside hydrolase family 65 central catalytic" evidence="5">
    <location>
        <begin position="847"/>
        <end position="1242"/>
    </location>
</feature>
<dbReference type="InterPro" id="IPR037018">
    <property type="entry name" value="GH65_N"/>
</dbReference>
<dbReference type="Gene3D" id="1.50.10.10">
    <property type="match status" value="1"/>
</dbReference>
<comment type="caution">
    <text evidence="8">The sequence shown here is derived from an EMBL/GenBank/DDBJ whole genome shotgun (WGS) entry which is preliminary data.</text>
</comment>
<dbReference type="GO" id="GO:0005992">
    <property type="term" value="P:trehalose biosynthetic process"/>
    <property type="evidence" value="ECO:0007669"/>
    <property type="project" value="InterPro"/>
</dbReference>
<dbReference type="Proteomes" id="UP000050139">
    <property type="component" value="Unassembled WGS sequence"/>
</dbReference>
<dbReference type="Pfam" id="PF03636">
    <property type="entry name" value="Glyco_hydro_65N"/>
    <property type="match status" value="1"/>
</dbReference>
<keyword evidence="1 8" id="KW-0378">Hydrolase</keyword>
<dbReference type="Pfam" id="PF03633">
    <property type="entry name" value="Glyco_hydro_65C"/>
    <property type="match status" value="1"/>
</dbReference>
<sequence length="1374" mass="150352">MRCGIVVNVTGPPPTIDRRYHDAVIVGLDNVVDKATRVHAAAWTKFLDDYLTRRPQRTGEDHCPLTHDDYRRFLAGKPDGVADFLAARGIRLPPGSPTDLTDDTVYGLQNLERQTFLQLLNTGVPEGKSIASFARRLQVAGVRVAAHTSHRNYGHTLDATGLAEVFAVFVDGAVTAELGLPAEPNPAGLIETAKRLGANPGRCVVIDSCQTGLRAGRNGGFALVIAVDAHGDAENLLSSGADAVVADLAAVTVGSGDAAISTIPDALQVYSQLKRLLTGRRPAVFLDFDGTLSDIVERPEAATLVDGAAEALRALAAQCPVAVISGRDLADVRNRVKVDGLWLAGSHGFELVAPDGSHHQNAAATAAIDGLAEAAAQLADALREIAGAVVEHKRFAVAVHYRNVADDSVDNLIAAVRRLGHAAGLRVTTGRKVVELRPDIAWDKGKALDWIGERLGPAEVGPDLRLPIYIGDDLTDEDAFDAVRFTGVGIVVRHNEHGDRRSAATFRLECPYTVCQFLSQLACDLQEAVQHDDPWTLVFHGYDPGQERLREALCAVGNGYLGSRGCAPESAESEAHYPGTYVAGVYNQLTDHIEGCTVDNESLVNLPNWLSLTFRIDGGAWFNVDTVELLSYRQTFDLRRATLTRSLRFRDAGGRVTTMTQERFASMNRPNLVALQTRIESENWSGTVDFRSLVDGGVHNTLVDRYRQLSSQHLTTAEIEVLADSVLLRTQTSQSGIAIAVAARSTLWRDGQRVDAQYRVARDTNRGGHDIQVTLSAGQSVTLEKVATIFTSRDAATLTAAISAQRCLGEAGRYAELCQQHVRAWARLWERCAIDLTGNTEELRLVRLHLLHLLQTISPHTAELDAGVPARGLNGEAYRGHVFWDALFVAPVLSLRMPKVARSLLDYRYRRLPAARRAAHRAGHLGAMYPWQSGSDGSEVSQQLHLNPRSGRWTPDPSDRAHHVGLAVAYNAWHYYQVTGDRQYLVDCGAELLVEIARFWVGLAKLDDSRGRYLIRGVIGPDEFHSGYPGNEYDGIDNNAYTNVMAVWVILRAMEALDLLPLTDRRHLIEKLGLTTQERDQWDDVSRRMFVPFHDGVISQFEGYSELAELDWDHYRHRYGNIQRLDRILEAEGDSVNNYQASKQADALMLLYLLSSDELIGLLARLGYRFAPTQIPGTVDYYLARTSDGSTLSAVVHAWVLARANRSNAMEYFRQVLRSDIADVQGGTTQEGIHLAAMAGSIDLLQRCYSGLELRDDRLVLSPQWPEALGPLEFPFVYRRHQLSLRISGRSATLTAESGDAEPIEVEWSQLRSNAVATCSGYGAGTPSKSVAAGDQCRTWWVDDLSWKGRPAAVSLIALGVVCSSPATKGTPPG</sequence>
<dbReference type="Gene3D" id="3.30.70.1020">
    <property type="entry name" value="Trehalose-6-phosphate phosphatase related protein, domain 2"/>
    <property type="match status" value="1"/>
</dbReference>
<proteinExistence type="inferred from homology"/>
<dbReference type="GO" id="GO:0030246">
    <property type="term" value="F:carbohydrate binding"/>
    <property type="evidence" value="ECO:0007669"/>
    <property type="project" value="InterPro"/>
</dbReference>
<comment type="similarity">
    <text evidence="4">In the N-terminal section; belongs to the trehalose phosphatase family.</text>
</comment>
<dbReference type="GO" id="GO:0016791">
    <property type="term" value="F:phosphatase activity"/>
    <property type="evidence" value="ECO:0007669"/>
    <property type="project" value="UniProtKB-ARBA"/>
</dbReference>
<dbReference type="Gene3D" id="2.70.98.40">
    <property type="entry name" value="Glycoside hydrolase, family 65, N-terminal domain"/>
    <property type="match status" value="1"/>
</dbReference>
<dbReference type="PANTHER" id="PTHR11051:SF8">
    <property type="entry name" value="PROTEIN-GLUCOSYLGALACTOSYLHYDROXYLYSINE GLUCOSIDASE"/>
    <property type="match status" value="1"/>
</dbReference>
<dbReference type="InterPro" id="IPR005195">
    <property type="entry name" value="Glyco_hydro_65_M"/>
</dbReference>
<evidence type="ECO:0000256" key="2">
    <source>
        <dbReference type="ARBA" id="ARBA00023295"/>
    </source>
</evidence>
<dbReference type="SUPFAM" id="SSF74650">
    <property type="entry name" value="Galactose mutarotase-like"/>
    <property type="match status" value="1"/>
</dbReference>
<dbReference type="EC" id="3.2.1.28" evidence="8"/>
<dbReference type="InterPro" id="IPR006379">
    <property type="entry name" value="HAD-SF_hydro_IIB"/>
</dbReference>
<comment type="similarity">
    <text evidence="3">In the C-terminal section; belongs to the glycosyl hydrolase 65 family.</text>
</comment>
<organism evidence="8 9">
    <name type="scientific">Mycobacterium tuberculosis</name>
    <dbReference type="NCBI Taxonomy" id="1773"/>
    <lineage>
        <taxon>Bacteria</taxon>
        <taxon>Bacillati</taxon>
        <taxon>Actinomycetota</taxon>
        <taxon>Actinomycetes</taxon>
        <taxon>Mycobacteriales</taxon>
        <taxon>Mycobacteriaceae</taxon>
        <taxon>Mycobacterium</taxon>
        <taxon>Mycobacterium tuberculosis complex</taxon>
    </lineage>
</organism>
<dbReference type="InterPro" id="IPR023214">
    <property type="entry name" value="HAD_sf"/>
</dbReference>
<dbReference type="InterPro" id="IPR012341">
    <property type="entry name" value="6hp_glycosidase-like_sf"/>
</dbReference>
<evidence type="ECO:0000313" key="9">
    <source>
        <dbReference type="Proteomes" id="UP000050139"/>
    </source>
</evidence>
<dbReference type="InterPro" id="IPR005194">
    <property type="entry name" value="Glyco_hydro_65_C"/>
</dbReference>
<dbReference type="NCBIfam" id="TIGR01484">
    <property type="entry name" value="HAD-SF-IIB"/>
    <property type="match status" value="1"/>
</dbReference>
<evidence type="ECO:0000313" key="8">
    <source>
        <dbReference type="EMBL" id="CLW57895.1"/>
    </source>
</evidence>
<evidence type="ECO:0000256" key="1">
    <source>
        <dbReference type="ARBA" id="ARBA00022801"/>
    </source>
</evidence>
<name>A0AB33SX08_MYCTX</name>
<dbReference type="Pfam" id="PF03632">
    <property type="entry name" value="Glyco_hydro_65m"/>
    <property type="match status" value="1"/>
</dbReference>
<evidence type="ECO:0000259" key="7">
    <source>
        <dbReference type="Pfam" id="PF03636"/>
    </source>
</evidence>